<sequence length="67" mass="7222">MPLLGILWVEAKPPQRTHSTATQVAGCRAQRRFSALEALSNPRLQLSAPSLLGSRLCNARVHGSLST</sequence>
<reference evidence="1 2" key="1">
    <citation type="submission" date="2014-09" db="EMBL/GenBank/DDBJ databases">
        <authorList>
            <person name="Regsiter A."/>
        </authorList>
    </citation>
    <scope>NUCLEOTIDE SEQUENCE [LARGE SCALE GENOMIC DNA]</scope>
</reference>
<comment type="caution">
    <text evidence="1">The sequence shown here is derived from an EMBL/GenBank/DDBJ whole genome shotgun (WGS) entry which is preliminary data.</text>
</comment>
<accession>A0A0U5FC14</accession>
<dbReference type="AlphaFoldDB" id="A0A0U5FC14"/>
<gene>
    <name evidence="1" type="ORF">XAC3562_210271</name>
</gene>
<name>A0A0U5FC14_XANCI</name>
<evidence type="ECO:0000313" key="1">
    <source>
        <dbReference type="EMBL" id="CEG15805.1"/>
    </source>
</evidence>
<keyword evidence="2" id="KW-1185">Reference proteome</keyword>
<dbReference type="KEGG" id="xcn:J169_01674"/>
<evidence type="ECO:0000313" key="2">
    <source>
        <dbReference type="Proteomes" id="UP000052230"/>
    </source>
</evidence>
<protein>
    <submittedName>
        <fullName evidence="1">Uncharacterized protein</fullName>
    </submittedName>
</protein>
<dbReference type="EMBL" id="CCXZ01000113">
    <property type="protein sequence ID" value="CEG15805.1"/>
    <property type="molecule type" value="Genomic_DNA"/>
</dbReference>
<dbReference type="Proteomes" id="UP000052230">
    <property type="component" value="Unassembled WGS sequence"/>
</dbReference>
<proteinExistence type="predicted"/>
<organism evidence="1 2">
    <name type="scientific">Xanthomonas citri pv. citri</name>
    <dbReference type="NCBI Taxonomy" id="611301"/>
    <lineage>
        <taxon>Bacteria</taxon>
        <taxon>Pseudomonadati</taxon>
        <taxon>Pseudomonadota</taxon>
        <taxon>Gammaproteobacteria</taxon>
        <taxon>Lysobacterales</taxon>
        <taxon>Lysobacteraceae</taxon>
        <taxon>Xanthomonas</taxon>
    </lineage>
</organism>